<evidence type="ECO:0008006" key="3">
    <source>
        <dbReference type="Google" id="ProtNLM"/>
    </source>
</evidence>
<organism evidence="1 2">
    <name type="scientific">candidate division WOR-1 bacterium DG_54_3</name>
    <dbReference type="NCBI Taxonomy" id="1703775"/>
    <lineage>
        <taxon>Bacteria</taxon>
        <taxon>Bacillati</taxon>
        <taxon>Saganbacteria</taxon>
    </lineage>
</organism>
<dbReference type="PANTHER" id="PTHR43861">
    <property type="entry name" value="TRANS-ACONITATE 2-METHYLTRANSFERASE-RELATED"/>
    <property type="match status" value="1"/>
</dbReference>
<gene>
    <name evidence="1" type="ORF">AMJ44_07575</name>
</gene>
<comment type="caution">
    <text evidence="1">The sequence shown here is derived from an EMBL/GenBank/DDBJ whole genome shotgun (WGS) entry which is preliminary data.</text>
</comment>
<dbReference type="Gene3D" id="3.40.50.150">
    <property type="entry name" value="Vaccinia Virus protein VP39"/>
    <property type="match status" value="1"/>
</dbReference>
<name>A0A0S7XWT1_UNCSA</name>
<protein>
    <recommendedName>
        <fullName evidence="3">Methyltransferase</fullName>
    </recommendedName>
</protein>
<accession>A0A0S7XWT1</accession>
<evidence type="ECO:0000313" key="1">
    <source>
        <dbReference type="EMBL" id="KPJ66976.1"/>
    </source>
</evidence>
<dbReference type="Pfam" id="PF13489">
    <property type="entry name" value="Methyltransf_23"/>
    <property type="match status" value="1"/>
</dbReference>
<dbReference type="EMBL" id="LIZX01000068">
    <property type="protein sequence ID" value="KPJ66976.1"/>
    <property type="molecule type" value="Genomic_DNA"/>
</dbReference>
<sequence>MKNLSEILCPICESGGIFNYFKDDPYLKKCKDCKIVFTYPLPDGLTEAYDEDYYNIWHETQLRQRGKLWRRRLKIVKKFCKSGKLLDVGTGDGLFLKVAKTASFNIWGTEISPTAVRKAKNLYGLDIHLTEIENADFEENSFDVITIWHVIEHVKNPQVLLKKVYNLSKPDAVVFVATPNLDKYVSRIIYRLKNNKPYPFYSLKGEQHLFHFTESTLKKIIKKAGFNIIYTGVDFASVRLKFKILEYASFILSTVFHRSWNENILIIAQK</sequence>
<dbReference type="CDD" id="cd02440">
    <property type="entry name" value="AdoMet_MTases"/>
    <property type="match status" value="1"/>
</dbReference>
<dbReference type="Proteomes" id="UP000051861">
    <property type="component" value="Unassembled WGS sequence"/>
</dbReference>
<evidence type="ECO:0000313" key="2">
    <source>
        <dbReference type="Proteomes" id="UP000051861"/>
    </source>
</evidence>
<proteinExistence type="predicted"/>
<dbReference type="InterPro" id="IPR029063">
    <property type="entry name" value="SAM-dependent_MTases_sf"/>
</dbReference>
<dbReference type="AlphaFoldDB" id="A0A0S7XWT1"/>
<dbReference type="SUPFAM" id="SSF53335">
    <property type="entry name" value="S-adenosyl-L-methionine-dependent methyltransferases"/>
    <property type="match status" value="1"/>
</dbReference>
<dbReference type="PANTHER" id="PTHR43861:SF6">
    <property type="entry name" value="METHYLTRANSFERASE TYPE 11"/>
    <property type="match status" value="1"/>
</dbReference>
<reference evidence="1 2" key="1">
    <citation type="journal article" date="2015" name="Microbiome">
        <title>Genomic resolution of linkages in carbon, nitrogen, and sulfur cycling among widespread estuary sediment bacteria.</title>
        <authorList>
            <person name="Baker B.J."/>
            <person name="Lazar C.S."/>
            <person name="Teske A.P."/>
            <person name="Dick G.J."/>
        </authorList>
    </citation>
    <scope>NUCLEOTIDE SEQUENCE [LARGE SCALE GENOMIC DNA]</scope>
    <source>
        <strain evidence="1">DG_54_3</strain>
    </source>
</reference>